<evidence type="ECO:0000259" key="1">
    <source>
        <dbReference type="Pfam" id="PF17919"/>
    </source>
</evidence>
<name>A0A6L2JQB7_TANCI</name>
<dbReference type="AlphaFoldDB" id="A0A6L2JQB7"/>
<protein>
    <submittedName>
        <fullName evidence="2">Reverse transcriptase domain-containing protein</fullName>
    </submittedName>
</protein>
<dbReference type="InterPro" id="IPR041577">
    <property type="entry name" value="RT_RNaseH_2"/>
</dbReference>
<evidence type="ECO:0000313" key="2">
    <source>
        <dbReference type="EMBL" id="GEU37844.1"/>
    </source>
</evidence>
<comment type="caution">
    <text evidence="2">The sequence shown here is derived from an EMBL/GenBank/DDBJ whole genome shotgun (WGS) entry which is preliminary data.</text>
</comment>
<keyword evidence="2" id="KW-0695">RNA-directed DNA polymerase</keyword>
<dbReference type="EMBL" id="BKCJ010000980">
    <property type="protein sequence ID" value="GEU37844.1"/>
    <property type="molecule type" value="Genomic_DNA"/>
</dbReference>
<accession>A0A6L2JQB7</accession>
<dbReference type="SUPFAM" id="SSF56672">
    <property type="entry name" value="DNA/RNA polymerases"/>
    <property type="match status" value="1"/>
</dbReference>
<feature type="domain" description="Reverse transcriptase/retrotransposon-derived protein RNase H-like" evidence="1">
    <location>
        <begin position="2"/>
        <end position="76"/>
    </location>
</feature>
<keyword evidence="2" id="KW-0808">Transferase</keyword>
<keyword evidence="2" id="KW-0548">Nucleotidyltransferase</keyword>
<organism evidence="2">
    <name type="scientific">Tanacetum cinerariifolium</name>
    <name type="common">Dalmatian daisy</name>
    <name type="synonym">Chrysanthemum cinerariifolium</name>
    <dbReference type="NCBI Taxonomy" id="118510"/>
    <lineage>
        <taxon>Eukaryota</taxon>
        <taxon>Viridiplantae</taxon>
        <taxon>Streptophyta</taxon>
        <taxon>Embryophyta</taxon>
        <taxon>Tracheophyta</taxon>
        <taxon>Spermatophyta</taxon>
        <taxon>Magnoliopsida</taxon>
        <taxon>eudicotyledons</taxon>
        <taxon>Gunneridae</taxon>
        <taxon>Pentapetalae</taxon>
        <taxon>asterids</taxon>
        <taxon>campanulids</taxon>
        <taxon>Asterales</taxon>
        <taxon>Asteraceae</taxon>
        <taxon>Asteroideae</taxon>
        <taxon>Anthemideae</taxon>
        <taxon>Anthemidinae</taxon>
        <taxon>Tanacetum</taxon>
    </lineage>
</organism>
<reference evidence="2" key="1">
    <citation type="journal article" date="2019" name="Sci. Rep.">
        <title>Draft genome of Tanacetum cinerariifolium, the natural source of mosquito coil.</title>
        <authorList>
            <person name="Yamashiro T."/>
            <person name="Shiraishi A."/>
            <person name="Satake H."/>
            <person name="Nakayama K."/>
        </authorList>
    </citation>
    <scope>NUCLEOTIDE SEQUENCE</scope>
</reference>
<sequence length="179" mass="19253">MKQCIAELPLLTTPKPKEELIMYLCAAREAVSAVLLKDSQQMLIYFFICALQALEVNYNSMEKLILALIHASRRLRSGGGRDVNGGGCSGNSCGGVGCRVNEEDKFGVGAGDDGHGGEVDTVAGMAWCDEDGCGGVVSLGRKKVVRVASNGEMRRWMMMVVGSRWPEFGRIPVTAPKLI</sequence>
<gene>
    <name evidence="2" type="ORF">Tci_009822</name>
</gene>
<dbReference type="Pfam" id="PF17919">
    <property type="entry name" value="RT_RNaseH_2"/>
    <property type="match status" value="1"/>
</dbReference>
<dbReference type="InterPro" id="IPR043502">
    <property type="entry name" value="DNA/RNA_pol_sf"/>
</dbReference>
<proteinExistence type="predicted"/>
<dbReference type="GO" id="GO:0003964">
    <property type="term" value="F:RNA-directed DNA polymerase activity"/>
    <property type="evidence" value="ECO:0007669"/>
    <property type="project" value="UniProtKB-KW"/>
</dbReference>